<gene>
    <name evidence="1" type="ORF">QWI16_17485</name>
</gene>
<proteinExistence type="predicted"/>
<dbReference type="Proteomes" id="UP001168380">
    <property type="component" value="Unassembled WGS sequence"/>
</dbReference>
<evidence type="ECO:0000313" key="1">
    <source>
        <dbReference type="EMBL" id="MDO3383978.1"/>
    </source>
</evidence>
<sequence>MDKNIVDILQMHSGEFLCHSLGVACVEREEGFQHILIAPQEPAWVSEVLEINEFFENIGSALLYFCPQSEVAAFYLANPKEWRELEDGMFAWIEVLDDDEKREVLPSWFGQHKVIGEVPASGNYLLCVESGAESGAIYIFDHNGLEFHKLVDSLREFILTALDPTPRFLSYMASFMRFVTHDNYGDQWWIKELRHSCGKVVSKEV</sequence>
<comment type="caution">
    <text evidence="1">The sequence shown here is derived from an EMBL/GenBank/DDBJ whole genome shotgun (WGS) entry which is preliminary data.</text>
</comment>
<name>A0ABT8TKU3_9GAMM</name>
<protein>
    <recommendedName>
        <fullName evidence="3">Knr4/Smi1-like domain-containing protein</fullName>
    </recommendedName>
</protein>
<dbReference type="RefSeq" id="WP_302715150.1">
    <property type="nucleotide sequence ID" value="NZ_JAULRT010000062.1"/>
</dbReference>
<dbReference type="EMBL" id="JAULRT010000062">
    <property type="protein sequence ID" value="MDO3383978.1"/>
    <property type="molecule type" value="Genomic_DNA"/>
</dbReference>
<keyword evidence="2" id="KW-1185">Reference proteome</keyword>
<evidence type="ECO:0000313" key="2">
    <source>
        <dbReference type="Proteomes" id="UP001168380"/>
    </source>
</evidence>
<reference evidence="1" key="1">
    <citation type="submission" date="2023-07" db="EMBL/GenBank/DDBJ databases">
        <title>Gilvimarinus algae sp. nov., isolated from the surface of Kelp.</title>
        <authorList>
            <person name="Sun Y.Y."/>
            <person name="Gong Y."/>
            <person name="Du Z.J."/>
        </authorList>
    </citation>
    <scope>NUCLEOTIDE SEQUENCE</scope>
    <source>
        <strain evidence="1">SDUM040014</strain>
    </source>
</reference>
<evidence type="ECO:0008006" key="3">
    <source>
        <dbReference type="Google" id="ProtNLM"/>
    </source>
</evidence>
<accession>A0ABT8TKU3</accession>
<organism evidence="1 2">
    <name type="scientific">Gilvimarinus algae</name>
    <dbReference type="NCBI Taxonomy" id="3058037"/>
    <lineage>
        <taxon>Bacteria</taxon>
        <taxon>Pseudomonadati</taxon>
        <taxon>Pseudomonadota</taxon>
        <taxon>Gammaproteobacteria</taxon>
        <taxon>Cellvibrionales</taxon>
        <taxon>Cellvibrionaceae</taxon>
        <taxon>Gilvimarinus</taxon>
    </lineage>
</organism>